<keyword evidence="3" id="KW-1185">Reference proteome</keyword>
<protein>
    <submittedName>
        <fullName evidence="2">DUF3068 domain-containing protein</fullName>
    </submittedName>
</protein>
<keyword evidence="1" id="KW-0472">Membrane</keyword>
<keyword evidence="1" id="KW-0812">Transmembrane</keyword>
<name>A0ABR9ZID4_9CORY</name>
<dbReference type="Proteomes" id="UP000635902">
    <property type="component" value="Unassembled WGS sequence"/>
</dbReference>
<evidence type="ECO:0000313" key="2">
    <source>
        <dbReference type="EMBL" id="MBF4552836.1"/>
    </source>
</evidence>
<organism evidence="2 3">
    <name type="scientific">Corynebacterium suicordis DSM 45110</name>
    <dbReference type="NCBI Taxonomy" id="1121369"/>
    <lineage>
        <taxon>Bacteria</taxon>
        <taxon>Bacillati</taxon>
        <taxon>Actinomycetota</taxon>
        <taxon>Actinomycetes</taxon>
        <taxon>Mycobacteriales</taxon>
        <taxon>Corynebacteriaceae</taxon>
        <taxon>Corynebacterium</taxon>
    </lineage>
</organism>
<keyword evidence="1" id="KW-1133">Transmembrane helix</keyword>
<dbReference type="RefSeq" id="WP_194555710.1">
    <property type="nucleotide sequence ID" value="NZ_JADKMY010000001.1"/>
</dbReference>
<reference evidence="2 3" key="1">
    <citation type="submission" date="2020-10" db="EMBL/GenBank/DDBJ databases">
        <title>Novel species in genus Corynebacterium.</title>
        <authorList>
            <person name="Zhang G."/>
        </authorList>
    </citation>
    <scope>NUCLEOTIDE SEQUENCE [LARGE SCALE GENOMIC DNA]</scope>
    <source>
        <strain evidence="2 3">DSM 45110</strain>
    </source>
</reference>
<proteinExistence type="predicted"/>
<gene>
    <name evidence="2" type="ORF">IRY30_01915</name>
</gene>
<sequence length="332" mass="36525">MLSRTRILALLALMVGVALVIAGILLPKLVSSEHVVPLELKATTLRLQDPQATVGPNYRAGEEGDITAPVARQFNISLGEPATEDQASARVGVSTYREDTEDDLKSLLDAQVFSFRVDRISGQAVDGAGKVADTPVVPSSEVAMEGYWAKLPATAERTTYDYFDVTLRTALPAEFNREETRTASDGTDMPVYVYRQEIEPRSVREQYQGIRNEITDPESGETAQLMHGGWREITVEPKSGLIVGVEEDIRDTYQLDGKEIQTLLAFHGRTYAEDELQMLQQAQSVGTDKNISTWRTILLAAGALVIVISLVLVFRRSNSRGAKNARRGEAEN</sequence>
<evidence type="ECO:0000313" key="3">
    <source>
        <dbReference type="Proteomes" id="UP000635902"/>
    </source>
</evidence>
<feature type="transmembrane region" description="Helical" evidence="1">
    <location>
        <begin position="294"/>
        <end position="314"/>
    </location>
</feature>
<dbReference type="InterPro" id="IPR021424">
    <property type="entry name" value="PorA"/>
</dbReference>
<evidence type="ECO:0000256" key="1">
    <source>
        <dbReference type="SAM" id="Phobius"/>
    </source>
</evidence>
<dbReference type="EMBL" id="JADKMY010000001">
    <property type="protein sequence ID" value="MBF4552836.1"/>
    <property type="molecule type" value="Genomic_DNA"/>
</dbReference>
<dbReference type="Pfam" id="PF11271">
    <property type="entry name" value="PorA"/>
    <property type="match status" value="1"/>
</dbReference>
<accession>A0ABR9ZID4</accession>
<comment type="caution">
    <text evidence="2">The sequence shown here is derived from an EMBL/GenBank/DDBJ whole genome shotgun (WGS) entry which is preliminary data.</text>
</comment>